<comment type="caution">
    <text evidence="2">The sequence shown here is derived from an EMBL/GenBank/DDBJ whole genome shotgun (WGS) entry which is preliminary data.</text>
</comment>
<evidence type="ECO:0000256" key="1">
    <source>
        <dbReference type="SAM" id="MobiDB-lite"/>
    </source>
</evidence>
<dbReference type="EMBL" id="JBBAXC010000014">
    <property type="protein sequence ID" value="MEI5908593.1"/>
    <property type="molecule type" value="Genomic_DNA"/>
</dbReference>
<name>A0ABU8HHH3_9BACI</name>
<feature type="compositionally biased region" description="Basic residues" evidence="1">
    <location>
        <begin position="1"/>
        <end position="14"/>
    </location>
</feature>
<evidence type="ECO:0008006" key="4">
    <source>
        <dbReference type="Google" id="ProtNLM"/>
    </source>
</evidence>
<organism evidence="2 3">
    <name type="scientific">Bacillus spongiae</name>
    <dbReference type="NCBI Taxonomy" id="2683610"/>
    <lineage>
        <taxon>Bacteria</taxon>
        <taxon>Bacillati</taxon>
        <taxon>Bacillota</taxon>
        <taxon>Bacilli</taxon>
        <taxon>Bacillales</taxon>
        <taxon>Bacillaceae</taxon>
        <taxon>Bacillus</taxon>
    </lineage>
</organism>
<reference evidence="2 3" key="1">
    <citation type="journal article" date="2018" name="J. Microbiol.">
        <title>Bacillus spongiae sp. nov., isolated from sponge of Jeju Island.</title>
        <authorList>
            <person name="Lee G.E."/>
            <person name="Im W.T."/>
            <person name="Park J.S."/>
        </authorList>
    </citation>
    <scope>NUCLEOTIDE SEQUENCE [LARGE SCALE GENOMIC DNA]</scope>
    <source>
        <strain evidence="2 3">135PIL107-10</strain>
    </source>
</reference>
<evidence type="ECO:0000313" key="2">
    <source>
        <dbReference type="EMBL" id="MEI5908593.1"/>
    </source>
</evidence>
<gene>
    <name evidence="2" type="ORF">WAK64_16215</name>
</gene>
<accession>A0ABU8HHH3</accession>
<sequence length="51" mass="6000">MARGKAFNHKKKNHPGNFPENSVAEKHAKEKIEDEEYLVTQEAYKNRVEEE</sequence>
<keyword evidence="3" id="KW-1185">Reference proteome</keyword>
<feature type="compositionally biased region" description="Basic and acidic residues" evidence="1">
    <location>
        <begin position="23"/>
        <end position="32"/>
    </location>
</feature>
<proteinExistence type="predicted"/>
<feature type="region of interest" description="Disordered" evidence="1">
    <location>
        <begin position="1"/>
        <end position="37"/>
    </location>
</feature>
<dbReference type="Proteomes" id="UP001312865">
    <property type="component" value="Unassembled WGS sequence"/>
</dbReference>
<evidence type="ECO:0000313" key="3">
    <source>
        <dbReference type="Proteomes" id="UP001312865"/>
    </source>
</evidence>
<protein>
    <recommendedName>
        <fullName evidence="4">YfhD family protein</fullName>
    </recommendedName>
</protein>